<organism evidence="4 5">
    <name type="scientific">Haemaphysalis longicornis</name>
    <name type="common">Bush tick</name>
    <dbReference type="NCBI Taxonomy" id="44386"/>
    <lineage>
        <taxon>Eukaryota</taxon>
        <taxon>Metazoa</taxon>
        <taxon>Ecdysozoa</taxon>
        <taxon>Arthropoda</taxon>
        <taxon>Chelicerata</taxon>
        <taxon>Arachnida</taxon>
        <taxon>Acari</taxon>
        <taxon>Parasitiformes</taxon>
        <taxon>Ixodida</taxon>
        <taxon>Ixodoidea</taxon>
        <taxon>Ixodidae</taxon>
        <taxon>Haemaphysalinae</taxon>
        <taxon>Haemaphysalis</taxon>
    </lineage>
</organism>
<feature type="region of interest" description="Disordered" evidence="2">
    <location>
        <begin position="121"/>
        <end position="149"/>
    </location>
</feature>
<dbReference type="GO" id="GO:0004222">
    <property type="term" value="F:metalloendopeptidase activity"/>
    <property type="evidence" value="ECO:0007669"/>
    <property type="project" value="InterPro"/>
</dbReference>
<evidence type="ECO:0000259" key="3">
    <source>
        <dbReference type="Pfam" id="PF05649"/>
    </source>
</evidence>
<dbReference type="AlphaFoldDB" id="A0A9J6H305"/>
<dbReference type="Gene3D" id="3.40.390.10">
    <property type="entry name" value="Collagenase (Catalytic Domain)"/>
    <property type="match status" value="2"/>
</dbReference>
<comment type="caution">
    <text evidence="4">The sequence shown here is derived from an EMBL/GenBank/DDBJ whole genome shotgun (WGS) entry which is preliminary data.</text>
</comment>
<proteinExistence type="inferred from homology"/>
<dbReference type="Pfam" id="PF05649">
    <property type="entry name" value="Peptidase_M13_N"/>
    <property type="match status" value="1"/>
</dbReference>
<protein>
    <recommendedName>
        <fullName evidence="3">Peptidase M13 N-terminal domain-containing protein</fullName>
    </recommendedName>
</protein>
<dbReference type="PANTHER" id="PTHR11733">
    <property type="entry name" value="ZINC METALLOPROTEASE FAMILY M13 NEPRILYSIN-RELATED"/>
    <property type="match status" value="1"/>
</dbReference>
<dbReference type="GO" id="GO:0016485">
    <property type="term" value="P:protein processing"/>
    <property type="evidence" value="ECO:0007669"/>
    <property type="project" value="TreeGrafter"/>
</dbReference>
<evidence type="ECO:0000256" key="2">
    <source>
        <dbReference type="SAM" id="MobiDB-lite"/>
    </source>
</evidence>
<reference evidence="4 5" key="1">
    <citation type="journal article" date="2020" name="Cell">
        <title>Large-Scale Comparative Analyses of Tick Genomes Elucidate Their Genetic Diversity and Vector Capacities.</title>
        <authorList>
            <consortium name="Tick Genome and Microbiome Consortium (TIGMIC)"/>
            <person name="Jia N."/>
            <person name="Wang J."/>
            <person name="Shi W."/>
            <person name="Du L."/>
            <person name="Sun Y."/>
            <person name="Zhan W."/>
            <person name="Jiang J.F."/>
            <person name="Wang Q."/>
            <person name="Zhang B."/>
            <person name="Ji P."/>
            <person name="Bell-Sakyi L."/>
            <person name="Cui X.M."/>
            <person name="Yuan T.T."/>
            <person name="Jiang B.G."/>
            <person name="Yang W.F."/>
            <person name="Lam T.T."/>
            <person name="Chang Q.C."/>
            <person name="Ding S.J."/>
            <person name="Wang X.J."/>
            <person name="Zhu J.G."/>
            <person name="Ruan X.D."/>
            <person name="Zhao L."/>
            <person name="Wei J.T."/>
            <person name="Ye R.Z."/>
            <person name="Que T.C."/>
            <person name="Du C.H."/>
            <person name="Zhou Y.H."/>
            <person name="Cheng J.X."/>
            <person name="Dai P.F."/>
            <person name="Guo W.B."/>
            <person name="Han X.H."/>
            <person name="Huang E.J."/>
            <person name="Li L.F."/>
            <person name="Wei W."/>
            <person name="Gao Y.C."/>
            <person name="Liu J.Z."/>
            <person name="Shao H.Z."/>
            <person name="Wang X."/>
            <person name="Wang C.C."/>
            <person name="Yang T.C."/>
            <person name="Huo Q.B."/>
            <person name="Li W."/>
            <person name="Chen H.Y."/>
            <person name="Chen S.E."/>
            <person name="Zhou L.G."/>
            <person name="Ni X.B."/>
            <person name="Tian J.H."/>
            <person name="Sheng Y."/>
            <person name="Liu T."/>
            <person name="Pan Y.S."/>
            <person name="Xia L.Y."/>
            <person name="Li J."/>
            <person name="Zhao F."/>
            <person name="Cao W.C."/>
        </authorList>
    </citation>
    <scope>NUCLEOTIDE SEQUENCE [LARGE SCALE GENOMIC DNA]</scope>
    <source>
        <strain evidence="4">HaeL-2018</strain>
    </source>
</reference>
<feature type="compositionally biased region" description="Polar residues" evidence="2">
    <location>
        <begin position="1"/>
        <end position="11"/>
    </location>
</feature>
<dbReference type="InterPro" id="IPR042089">
    <property type="entry name" value="Peptidase_M13_dom_2"/>
</dbReference>
<feature type="region of interest" description="Disordered" evidence="2">
    <location>
        <begin position="1"/>
        <end position="78"/>
    </location>
</feature>
<evidence type="ECO:0000313" key="5">
    <source>
        <dbReference type="Proteomes" id="UP000821853"/>
    </source>
</evidence>
<accession>A0A9J6H305</accession>
<comment type="similarity">
    <text evidence="1">Belongs to the peptidase M13 family.</text>
</comment>
<keyword evidence="5" id="KW-1185">Reference proteome</keyword>
<dbReference type="EMBL" id="JABSTR010000011">
    <property type="protein sequence ID" value="KAH9381360.1"/>
    <property type="molecule type" value="Genomic_DNA"/>
</dbReference>
<evidence type="ECO:0000256" key="1">
    <source>
        <dbReference type="ARBA" id="ARBA00007357"/>
    </source>
</evidence>
<dbReference type="OrthoDB" id="6475849at2759"/>
<sequence length="889" mass="96980">MATPSQRSHASAETPAKRGKGKTRKSASNSSVTSVASEASTRSVTTTPRREAREKSRHRHPSIHSKTGSGSSDRGRHFAAEAGELPTASPAPPPPAITGPVGCCLPQTKTSPVSTCAVVRASDSPSPYPRPTAKKSAFNASETSVAAEEPTPALTHDIIMNPAFSFLEKTRRQRSSIHLKVLKCDPGRRADVESAVLPTARSAPSTYLNTDHSGRSLCSEDAHLVSRASAMRKVAPQSHFHPPSPVALPKEPLLPILRGAVSVTFCITVGLGYVFLFPAAPTSDDVCSSLECSEYGKTVSSSIDASVNPCQGFTRFVCSGWERQHQLSVREEYYGRVLEQVARALRNVDMPPPGHDQNSVQRAAAVYRSCRGLLHNKIDQLKTVRNALENAGITWPRDAAAPDLVFTLVYSALKLGWDAIVSVTLRVSEQKTTLAVDPGLAFHYVMQSPHASDTGFKRYFHVLRDSFGTAGSGDPDSDERLIASAEGSVLRKLMDAYAVRQRPEAMPDGLYLGLGLSRWKFNLRKLFPTISESLQLVTAGKKFLEAFLDFWDERGEIVAHIFASWCTVQVAALYANEHLIVNYYNSFPRAQVYYEAFCLTRAYVFSPRAVFDRYNTLALGGHRRTSAERIAKSVGDAFLRRLSRRPHYQGSIATIANLSAMPTAFRRFNITTPDHDLVGYNMNDSLVQNWATSALLSRSANDSIVMTAIESLQLFALFLSEDGRRSFQLIPPAAYFPFFDTALASAINYGGLGSQVASALGRLLTLADSELSSDDQLTAAIKDLTECVTNGSPAEYMEVITDVALTANVLVDAFESDVQVNGREVPHLGRFTPTQLLLVALCFVHCLGSDRGNFRSVCDWSLKHVKAFSQAFNCPPGSPMNPTHRCDVP</sequence>
<dbReference type="InterPro" id="IPR008753">
    <property type="entry name" value="Peptidase_M13_N"/>
</dbReference>
<dbReference type="SUPFAM" id="SSF55486">
    <property type="entry name" value="Metalloproteases ('zincins'), catalytic domain"/>
    <property type="match status" value="1"/>
</dbReference>
<dbReference type="PROSITE" id="PS51885">
    <property type="entry name" value="NEPRILYSIN"/>
    <property type="match status" value="1"/>
</dbReference>
<name>A0A9J6H305_HAELO</name>
<feature type="compositionally biased region" description="Low complexity" evidence="2">
    <location>
        <begin position="26"/>
        <end position="47"/>
    </location>
</feature>
<dbReference type="InterPro" id="IPR024079">
    <property type="entry name" value="MetalloPept_cat_dom_sf"/>
</dbReference>
<evidence type="ECO:0000313" key="4">
    <source>
        <dbReference type="EMBL" id="KAH9381360.1"/>
    </source>
</evidence>
<dbReference type="GO" id="GO:0005886">
    <property type="term" value="C:plasma membrane"/>
    <property type="evidence" value="ECO:0007669"/>
    <property type="project" value="TreeGrafter"/>
</dbReference>
<dbReference type="Proteomes" id="UP000821853">
    <property type="component" value="Chromosome 9"/>
</dbReference>
<dbReference type="InterPro" id="IPR000718">
    <property type="entry name" value="Peptidase_M13"/>
</dbReference>
<dbReference type="Gene3D" id="1.10.1380.10">
    <property type="entry name" value="Neutral endopeptidase , domain2"/>
    <property type="match status" value="1"/>
</dbReference>
<gene>
    <name evidence="4" type="ORF">HPB48_020754</name>
</gene>
<dbReference type="VEuPathDB" id="VectorBase:HLOH_063838"/>
<dbReference type="PANTHER" id="PTHR11733:SF241">
    <property type="entry name" value="GH26575P-RELATED"/>
    <property type="match status" value="1"/>
</dbReference>
<feature type="domain" description="Peptidase M13 N-terminal" evidence="3">
    <location>
        <begin position="309"/>
        <end position="579"/>
    </location>
</feature>